<proteinExistence type="predicted"/>
<feature type="signal peptide" evidence="1">
    <location>
        <begin position="1"/>
        <end position="20"/>
    </location>
</feature>
<keyword evidence="3" id="KW-1185">Reference proteome</keyword>
<protein>
    <submittedName>
        <fullName evidence="2">Uncharacterized protein</fullName>
    </submittedName>
</protein>
<dbReference type="Proteomes" id="UP000294835">
    <property type="component" value="Unassembled WGS sequence"/>
</dbReference>
<sequence>MRFAVALACAALALAAPAKAQTFEEAVRANMGLGLRLCLAGGGDMAAWVASFRAAGFAERVEWQGNGDTTHHFTAPADTATVELYYGQMPEECTVTTAHMGVTRAAQVLDEVVPQVFPTFVRVIEQGAVDPATGRPALCVRYEDPANPIGLVIGAWPGNEADACVENGTSILYQSYRV</sequence>
<organism evidence="2 3">
    <name type="scientific">Rhodovulum marinum</name>
    <dbReference type="NCBI Taxonomy" id="320662"/>
    <lineage>
        <taxon>Bacteria</taxon>
        <taxon>Pseudomonadati</taxon>
        <taxon>Pseudomonadota</taxon>
        <taxon>Alphaproteobacteria</taxon>
        <taxon>Rhodobacterales</taxon>
        <taxon>Paracoccaceae</taxon>
        <taxon>Rhodovulum</taxon>
    </lineage>
</organism>
<dbReference type="EMBL" id="SLXP01000009">
    <property type="protein sequence ID" value="TCP39958.1"/>
    <property type="molecule type" value="Genomic_DNA"/>
</dbReference>
<dbReference type="RefSeq" id="WP_132463715.1">
    <property type="nucleotide sequence ID" value="NZ_SLXP01000009.1"/>
</dbReference>
<feature type="chain" id="PRO_5020385432" evidence="1">
    <location>
        <begin position="21"/>
        <end position="178"/>
    </location>
</feature>
<dbReference type="AlphaFoldDB" id="A0A4R2PXS0"/>
<name>A0A4R2PXS0_9RHOB</name>
<gene>
    <name evidence="2" type="ORF">EV662_10983</name>
</gene>
<evidence type="ECO:0000313" key="3">
    <source>
        <dbReference type="Proteomes" id="UP000294835"/>
    </source>
</evidence>
<evidence type="ECO:0000256" key="1">
    <source>
        <dbReference type="SAM" id="SignalP"/>
    </source>
</evidence>
<accession>A0A4R2PXS0</accession>
<comment type="caution">
    <text evidence="2">The sequence shown here is derived from an EMBL/GenBank/DDBJ whole genome shotgun (WGS) entry which is preliminary data.</text>
</comment>
<dbReference type="OrthoDB" id="7868859at2"/>
<keyword evidence="1" id="KW-0732">Signal</keyword>
<evidence type="ECO:0000313" key="2">
    <source>
        <dbReference type="EMBL" id="TCP39958.1"/>
    </source>
</evidence>
<reference evidence="2 3" key="1">
    <citation type="submission" date="2019-03" db="EMBL/GenBank/DDBJ databases">
        <title>Genomic Encyclopedia of Type Strains, Phase IV (KMG-IV): sequencing the most valuable type-strain genomes for metagenomic binning, comparative biology and taxonomic classification.</title>
        <authorList>
            <person name="Goeker M."/>
        </authorList>
    </citation>
    <scope>NUCLEOTIDE SEQUENCE [LARGE SCALE GENOMIC DNA]</scope>
    <source>
        <strain evidence="2 3">DSM 18063</strain>
    </source>
</reference>